<dbReference type="PANTHER" id="PTHR32432">
    <property type="entry name" value="CELL DIVISION PROTEIN FTSA-RELATED"/>
    <property type="match status" value="1"/>
</dbReference>
<reference evidence="2" key="1">
    <citation type="submission" date="2017-09" db="EMBL/GenBank/DDBJ databases">
        <title>Depth-based differentiation of microbial function through sediment-hosted aquifers and enrichment of novel symbionts in the deep terrestrial subsurface.</title>
        <authorList>
            <person name="Probst A.J."/>
            <person name="Ladd B."/>
            <person name="Jarett J.K."/>
            <person name="Geller-Mcgrath D.E."/>
            <person name="Sieber C.M.K."/>
            <person name="Emerson J.B."/>
            <person name="Anantharaman K."/>
            <person name="Thomas B.C."/>
            <person name="Malmstrom R."/>
            <person name="Stieglmeier M."/>
            <person name="Klingl A."/>
            <person name="Woyke T."/>
            <person name="Ryan C.M."/>
            <person name="Banfield J.F."/>
        </authorList>
    </citation>
    <scope>NUCLEOTIDE SEQUENCE [LARGE SCALE GENOMIC DNA]</scope>
</reference>
<sequence>MNFLRALFHGPPFLHLNACGLDISDNSYKYIKLEEHPKGGYRIGDYGSVPIPSEIVGAGIIKNEDALSDLLKQTFHKKPYTYAAFSLPEEQGFVRRIQLPRMPEKDVAGAIRLQLDEHVPLQPEDVTFAHHVIPSETKKDTLDVLIVAYPKIIVESYKTTVQRAGLTPLAAEIESEAIARAVVPQNELANPTLIVDIGLTRTSLLIARHGFAHFTSTIAIGGNHFHEAIARTLNISVREAEKMKKRYGLSESDETKKLFTALLPLVQAIQNEIILRINFWQSENIRTNQAGDMAIKKVYLCGGDANLTHLVRYIEKNIDLPVEHANVWTNVVRVPSYVPEIEFNTSLGYTTSIGLALGTMKQSHLPNQTA</sequence>
<dbReference type="EMBL" id="PFEF01000004">
    <property type="protein sequence ID" value="PJE64684.1"/>
    <property type="molecule type" value="Genomic_DNA"/>
</dbReference>
<evidence type="ECO:0000313" key="1">
    <source>
        <dbReference type="EMBL" id="PJE64684.1"/>
    </source>
</evidence>
<dbReference type="CDD" id="cd24049">
    <property type="entry name" value="ASKHA_NBD_PilM"/>
    <property type="match status" value="1"/>
</dbReference>
<dbReference type="Proteomes" id="UP000229098">
    <property type="component" value="Unassembled WGS sequence"/>
</dbReference>
<dbReference type="InterPro" id="IPR050696">
    <property type="entry name" value="FtsA/MreB"/>
</dbReference>
<evidence type="ECO:0000313" key="2">
    <source>
        <dbReference type="Proteomes" id="UP000229098"/>
    </source>
</evidence>
<protein>
    <recommendedName>
        <fullName evidence="3">SHS2 domain-containing protein</fullName>
    </recommendedName>
</protein>
<dbReference type="Pfam" id="PF11104">
    <property type="entry name" value="PilM_2"/>
    <property type="match status" value="1"/>
</dbReference>
<comment type="caution">
    <text evidence="1">The sequence shown here is derived from an EMBL/GenBank/DDBJ whole genome shotgun (WGS) entry which is preliminary data.</text>
</comment>
<evidence type="ECO:0008006" key="3">
    <source>
        <dbReference type="Google" id="ProtNLM"/>
    </source>
</evidence>
<dbReference type="PIRSF" id="PIRSF019169">
    <property type="entry name" value="PilM"/>
    <property type="match status" value="1"/>
</dbReference>
<dbReference type="AlphaFoldDB" id="A0A2M8KXM3"/>
<accession>A0A2M8KXM3</accession>
<dbReference type="Gene3D" id="3.30.1490.300">
    <property type="match status" value="1"/>
</dbReference>
<organism evidence="1 2">
    <name type="scientific">Candidatus Ryanbacteria bacterium CG10_big_fil_rev_8_21_14_0_10_43_42</name>
    <dbReference type="NCBI Taxonomy" id="1974864"/>
    <lineage>
        <taxon>Bacteria</taxon>
        <taxon>Candidatus Ryaniibacteriota</taxon>
    </lineage>
</organism>
<dbReference type="SUPFAM" id="SSF53067">
    <property type="entry name" value="Actin-like ATPase domain"/>
    <property type="match status" value="2"/>
</dbReference>
<dbReference type="InterPro" id="IPR005883">
    <property type="entry name" value="PilM"/>
</dbReference>
<gene>
    <name evidence="1" type="ORF">COU90_01350</name>
</gene>
<dbReference type="PANTHER" id="PTHR32432:SF3">
    <property type="entry name" value="ETHANOLAMINE UTILIZATION PROTEIN EUTJ"/>
    <property type="match status" value="1"/>
</dbReference>
<dbReference type="NCBIfam" id="TIGR01175">
    <property type="entry name" value="pilM"/>
    <property type="match status" value="1"/>
</dbReference>
<proteinExistence type="predicted"/>
<dbReference type="Gene3D" id="3.30.420.40">
    <property type="match status" value="2"/>
</dbReference>
<name>A0A2M8KXM3_9BACT</name>
<dbReference type="InterPro" id="IPR043129">
    <property type="entry name" value="ATPase_NBD"/>
</dbReference>